<gene>
    <name evidence="3" type="ORF">VMCG_03063</name>
</gene>
<accession>A0A423WYC0</accession>
<dbReference type="SUPFAM" id="SSF56801">
    <property type="entry name" value="Acetyl-CoA synthetase-like"/>
    <property type="match status" value="1"/>
</dbReference>
<dbReference type="EMBL" id="LKEA01000006">
    <property type="protein sequence ID" value="ROW08509.1"/>
    <property type="molecule type" value="Genomic_DNA"/>
</dbReference>
<evidence type="ECO:0000313" key="3">
    <source>
        <dbReference type="EMBL" id="ROW08509.1"/>
    </source>
</evidence>
<dbReference type="STRING" id="356882.A0A423WYC0"/>
<organism evidence="3 4">
    <name type="scientific">Cytospora schulzeri</name>
    <dbReference type="NCBI Taxonomy" id="448051"/>
    <lineage>
        <taxon>Eukaryota</taxon>
        <taxon>Fungi</taxon>
        <taxon>Dikarya</taxon>
        <taxon>Ascomycota</taxon>
        <taxon>Pezizomycotina</taxon>
        <taxon>Sordariomycetes</taxon>
        <taxon>Sordariomycetidae</taxon>
        <taxon>Diaporthales</taxon>
        <taxon>Cytosporaceae</taxon>
        <taxon>Cytospora</taxon>
    </lineage>
</organism>
<keyword evidence="2" id="KW-0436">Ligase</keyword>
<evidence type="ECO:0000256" key="2">
    <source>
        <dbReference type="ARBA" id="ARBA00022598"/>
    </source>
</evidence>
<dbReference type="SUPFAM" id="SSF53474">
    <property type="entry name" value="alpha/beta-Hydrolases"/>
    <property type="match status" value="1"/>
</dbReference>
<evidence type="ECO:0000256" key="1">
    <source>
        <dbReference type="ARBA" id="ARBA00006432"/>
    </source>
</evidence>
<dbReference type="PANTHER" id="PTHR43201">
    <property type="entry name" value="ACYL-COA SYNTHETASE"/>
    <property type="match status" value="1"/>
</dbReference>
<proteinExistence type="inferred from homology"/>
<dbReference type="InterPro" id="IPR029058">
    <property type="entry name" value="AB_hydrolase_fold"/>
</dbReference>
<dbReference type="Gene3D" id="3.30.300.30">
    <property type="match status" value="1"/>
</dbReference>
<dbReference type="OrthoDB" id="10253869at2759"/>
<dbReference type="GO" id="GO:0006631">
    <property type="term" value="P:fatty acid metabolic process"/>
    <property type="evidence" value="ECO:0007669"/>
    <property type="project" value="TreeGrafter"/>
</dbReference>
<dbReference type="Proteomes" id="UP000283895">
    <property type="component" value="Unassembled WGS sequence"/>
</dbReference>
<reference evidence="3 4" key="1">
    <citation type="submission" date="2015-09" db="EMBL/GenBank/DDBJ databases">
        <title>Host preference determinants of Valsa canker pathogens revealed by comparative genomics.</title>
        <authorList>
            <person name="Yin Z."/>
            <person name="Huang L."/>
        </authorList>
    </citation>
    <scope>NUCLEOTIDE SEQUENCE [LARGE SCALE GENOMIC DNA]</scope>
    <source>
        <strain evidence="3 4">03-1</strain>
    </source>
</reference>
<sequence>MIPWETRKLGTNGISNYRAGIQDTVYEISAVKGYYNNEKANEESITPDGWFRTGDLAFLDRNSYLHLDGRSKEMISINGVKHLPPKIDSALEQAKIDGATPRYFCTFGWRDASMDTEVVVVLYFPSYDKADDLALIEGKVVPLQANDPTAKGLTKVMGVSSVKHQYDPVITLQGHGKKTPLWLVHPGVGASMPSRVRHSFPQNLEEDWETYYQAIKKRKPNGPCAIAGYWFGGMSAFEVPKRLDAGGGEVCYTGI</sequence>
<dbReference type="AlphaFoldDB" id="A0A423WYC0"/>
<name>A0A423WYC0_9PEZI</name>
<protein>
    <recommendedName>
        <fullName evidence="5">AMP-dependent synthetase/ligase domain-containing protein</fullName>
    </recommendedName>
</protein>
<comment type="caution">
    <text evidence="3">The sequence shown here is derived from an EMBL/GenBank/DDBJ whole genome shotgun (WGS) entry which is preliminary data.</text>
</comment>
<dbReference type="Gene3D" id="3.40.50.1820">
    <property type="entry name" value="alpha/beta hydrolase"/>
    <property type="match status" value="1"/>
</dbReference>
<comment type="similarity">
    <text evidence="1">Belongs to the ATP-dependent AMP-binding enzyme family.</text>
</comment>
<dbReference type="InterPro" id="IPR042099">
    <property type="entry name" value="ANL_N_sf"/>
</dbReference>
<evidence type="ECO:0000313" key="4">
    <source>
        <dbReference type="Proteomes" id="UP000283895"/>
    </source>
</evidence>
<dbReference type="GO" id="GO:0031956">
    <property type="term" value="F:medium-chain fatty acid-CoA ligase activity"/>
    <property type="evidence" value="ECO:0007669"/>
    <property type="project" value="TreeGrafter"/>
</dbReference>
<dbReference type="PANTHER" id="PTHR43201:SF5">
    <property type="entry name" value="MEDIUM-CHAIN ACYL-COA LIGASE ACSF2, MITOCHONDRIAL"/>
    <property type="match status" value="1"/>
</dbReference>
<dbReference type="InterPro" id="IPR045851">
    <property type="entry name" value="AMP-bd_C_sf"/>
</dbReference>
<dbReference type="Gene3D" id="3.40.50.12780">
    <property type="entry name" value="N-terminal domain of ligase-like"/>
    <property type="match status" value="1"/>
</dbReference>
<evidence type="ECO:0008006" key="5">
    <source>
        <dbReference type="Google" id="ProtNLM"/>
    </source>
</evidence>
<keyword evidence="4" id="KW-1185">Reference proteome</keyword>